<keyword evidence="3" id="KW-1185">Reference proteome</keyword>
<reference evidence="2 3" key="1">
    <citation type="journal article" date="2021" name="Sci. Rep.">
        <title>Phenotypic and genomic hallmarks of a novel, potentially pathogenic rapidly growing Mycobacterium species related to the Mycobacterium fortuitum complex.</title>
        <authorList>
            <person name="Gharbi R."/>
            <person name="Khanna V."/>
            <person name="Frigui W."/>
            <person name="Mhenni B."/>
            <person name="Brosch R."/>
            <person name="Mardassi H."/>
        </authorList>
    </citation>
    <scope>NUCLEOTIDE SEQUENCE [LARGE SCALE GENOMIC DNA]</scope>
    <source>
        <strain evidence="2 3">TNTM28</strain>
    </source>
</reference>
<keyword evidence="1" id="KW-0732">Signal</keyword>
<dbReference type="RefSeq" id="WP_217155104.1">
    <property type="nucleotide sequence ID" value="NZ_VOMB01000005.1"/>
</dbReference>
<evidence type="ECO:0000313" key="2">
    <source>
        <dbReference type="EMBL" id="MBU9763077.1"/>
    </source>
</evidence>
<name>A0ABS6KHM2_9MYCO</name>
<sequence>MAVSVGVVAVLTVFSSAGAGSAVAVAPAFSVDEVTVEPISGAAVLVGLVDPVMVELVTVDLRVVLVSVRELRLDRAFVPGVDFVSDVPVFESVALRVESLPPEGSAWAIPAPPVSDAPNPRVTAPVPSHMQTLLGCSNLR</sequence>
<dbReference type="EMBL" id="VOMB01000005">
    <property type="protein sequence ID" value="MBU9763077.1"/>
    <property type="molecule type" value="Genomic_DNA"/>
</dbReference>
<protein>
    <recommendedName>
        <fullName evidence="4">Secreted protein</fullName>
    </recommendedName>
</protein>
<evidence type="ECO:0008006" key="4">
    <source>
        <dbReference type="Google" id="ProtNLM"/>
    </source>
</evidence>
<proteinExistence type="predicted"/>
<comment type="caution">
    <text evidence="2">The sequence shown here is derived from an EMBL/GenBank/DDBJ whole genome shotgun (WGS) entry which is preliminary data.</text>
</comment>
<evidence type="ECO:0000313" key="3">
    <source>
        <dbReference type="Proteomes" id="UP000812982"/>
    </source>
</evidence>
<feature type="chain" id="PRO_5047369513" description="Secreted protein" evidence="1">
    <location>
        <begin position="20"/>
        <end position="140"/>
    </location>
</feature>
<organism evidence="2 3">
    <name type="scientific">[Mycobacterium] fortunisiensis</name>
    <dbReference type="NCBI Taxonomy" id="2600579"/>
    <lineage>
        <taxon>Bacteria</taxon>
        <taxon>Bacillati</taxon>
        <taxon>Actinomycetota</taxon>
        <taxon>Actinomycetes</taxon>
        <taxon>Mycobacteriales</taxon>
        <taxon>Mycobacteriaceae</taxon>
        <taxon>Mycolicibacterium</taxon>
    </lineage>
</organism>
<gene>
    <name evidence="2" type="ORF">FR943_04350</name>
</gene>
<feature type="signal peptide" evidence="1">
    <location>
        <begin position="1"/>
        <end position="19"/>
    </location>
</feature>
<accession>A0ABS6KHM2</accession>
<dbReference type="Proteomes" id="UP000812982">
    <property type="component" value="Unassembled WGS sequence"/>
</dbReference>
<evidence type="ECO:0000256" key="1">
    <source>
        <dbReference type="SAM" id="SignalP"/>
    </source>
</evidence>